<keyword evidence="1" id="KW-0175">Coiled coil</keyword>
<feature type="region of interest" description="Disordered" evidence="2">
    <location>
        <begin position="217"/>
        <end position="241"/>
    </location>
</feature>
<reference evidence="3" key="1">
    <citation type="submission" date="2021-03" db="EMBL/GenBank/DDBJ databases">
        <authorList>
            <person name="Tagirdzhanova G."/>
        </authorList>
    </citation>
    <scope>NUCLEOTIDE SEQUENCE</scope>
</reference>
<keyword evidence="4" id="KW-1185">Reference proteome</keyword>
<evidence type="ECO:0000313" key="3">
    <source>
        <dbReference type="EMBL" id="CAF9910083.1"/>
    </source>
</evidence>
<organism evidence="3 4">
    <name type="scientific">Heterodermia speciosa</name>
    <dbReference type="NCBI Taxonomy" id="116794"/>
    <lineage>
        <taxon>Eukaryota</taxon>
        <taxon>Fungi</taxon>
        <taxon>Dikarya</taxon>
        <taxon>Ascomycota</taxon>
        <taxon>Pezizomycotina</taxon>
        <taxon>Lecanoromycetes</taxon>
        <taxon>OSLEUM clade</taxon>
        <taxon>Lecanoromycetidae</taxon>
        <taxon>Caliciales</taxon>
        <taxon>Physciaceae</taxon>
        <taxon>Heterodermia</taxon>
    </lineage>
</organism>
<comment type="caution">
    <text evidence="3">The sequence shown here is derived from an EMBL/GenBank/DDBJ whole genome shotgun (WGS) entry which is preliminary data.</text>
</comment>
<dbReference type="EMBL" id="CAJPDS010000008">
    <property type="protein sequence ID" value="CAF9910083.1"/>
    <property type="molecule type" value="Genomic_DNA"/>
</dbReference>
<sequence length="324" mass="36761">MSLTGHSPSRKPPIGKVWEDLRAAEADQSTARALRDNSDMEAIFTVREDLQHRLRTARTTTGIRANNGNGAEGDEPSLLQEGVQELDTRLQSPRPNAPNISPRQIISAELQAYHDVQSPSPFATYDSTVSELESEIQRQRNHITHVEAQLLEKDFQIRQLLHAKETAEEAHLQAMLNGPQREIENLERIVSGLVEQLRTARTESKQLNAQVLEGQARGADLRRQMHEVERHRDERERDHSLQIHNAKLRQMQAEAALEAARLTPRLVAETVPQSSQQSQSQRRPSKSSQRFSSMRSRDTRMSFNVPRGGRDAPIKAELIKQILR</sequence>
<protein>
    <submittedName>
        <fullName evidence="3">Uncharacterized protein</fullName>
    </submittedName>
</protein>
<evidence type="ECO:0000256" key="1">
    <source>
        <dbReference type="SAM" id="Coils"/>
    </source>
</evidence>
<feature type="region of interest" description="Disordered" evidence="2">
    <location>
        <begin position="268"/>
        <end position="310"/>
    </location>
</feature>
<feature type="coiled-coil region" evidence="1">
    <location>
        <begin position="183"/>
        <end position="210"/>
    </location>
</feature>
<accession>A0A8H3ER28</accession>
<gene>
    <name evidence="3" type="ORF">HETSPECPRED_009600</name>
</gene>
<proteinExistence type="predicted"/>
<evidence type="ECO:0000256" key="2">
    <source>
        <dbReference type="SAM" id="MobiDB-lite"/>
    </source>
</evidence>
<feature type="compositionally biased region" description="Basic and acidic residues" evidence="2">
    <location>
        <begin position="219"/>
        <end position="241"/>
    </location>
</feature>
<name>A0A8H3ER28_9LECA</name>
<feature type="compositionally biased region" description="Low complexity" evidence="2">
    <location>
        <begin position="273"/>
        <end position="294"/>
    </location>
</feature>
<dbReference type="Proteomes" id="UP000664521">
    <property type="component" value="Unassembled WGS sequence"/>
</dbReference>
<evidence type="ECO:0000313" key="4">
    <source>
        <dbReference type="Proteomes" id="UP000664521"/>
    </source>
</evidence>
<dbReference type="OrthoDB" id="10626143at2759"/>
<dbReference type="AlphaFoldDB" id="A0A8H3ER28"/>